<feature type="non-terminal residue" evidence="1">
    <location>
        <position position="105"/>
    </location>
</feature>
<reference evidence="1 2" key="1">
    <citation type="journal article" date="2018" name="Front. Plant Sci.">
        <title>Red Clover (Trifolium pratense) and Zigzag Clover (T. medium) - A Picture of Genomic Similarities and Differences.</title>
        <authorList>
            <person name="Dluhosova J."/>
            <person name="Istvanek J."/>
            <person name="Nedelnik J."/>
            <person name="Repkova J."/>
        </authorList>
    </citation>
    <scope>NUCLEOTIDE SEQUENCE [LARGE SCALE GENOMIC DNA]</scope>
    <source>
        <strain evidence="2">cv. 10/8</strain>
        <tissue evidence="1">Leaf</tissue>
    </source>
</reference>
<protein>
    <recommendedName>
        <fullName evidence="3">Cellular nucleic acid-binding protein</fullName>
    </recommendedName>
</protein>
<proteinExistence type="predicted"/>
<evidence type="ECO:0000313" key="1">
    <source>
        <dbReference type="EMBL" id="MCI37811.1"/>
    </source>
</evidence>
<name>A0A392RMF2_9FABA</name>
<sequence>MAAQRTNAHIAQTLAAMARMMVHNVVDRVAQTTRMGGEEELILERFMKNNPPIFTGGYDPKGAQKWIEGVEIIFDAMRCSEEQNVVLGTYVLHEEAGYWWKNTYQ</sequence>
<organism evidence="1 2">
    <name type="scientific">Trifolium medium</name>
    <dbReference type="NCBI Taxonomy" id="97028"/>
    <lineage>
        <taxon>Eukaryota</taxon>
        <taxon>Viridiplantae</taxon>
        <taxon>Streptophyta</taxon>
        <taxon>Embryophyta</taxon>
        <taxon>Tracheophyta</taxon>
        <taxon>Spermatophyta</taxon>
        <taxon>Magnoliopsida</taxon>
        <taxon>eudicotyledons</taxon>
        <taxon>Gunneridae</taxon>
        <taxon>Pentapetalae</taxon>
        <taxon>rosids</taxon>
        <taxon>fabids</taxon>
        <taxon>Fabales</taxon>
        <taxon>Fabaceae</taxon>
        <taxon>Papilionoideae</taxon>
        <taxon>50 kb inversion clade</taxon>
        <taxon>NPAAA clade</taxon>
        <taxon>Hologalegina</taxon>
        <taxon>IRL clade</taxon>
        <taxon>Trifolieae</taxon>
        <taxon>Trifolium</taxon>
    </lineage>
</organism>
<evidence type="ECO:0008006" key="3">
    <source>
        <dbReference type="Google" id="ProtNLM"/>
    </source>
</evidence>
<dbReference type="EMBL" id="LXQA010248601">
    <property type="protein sequence ID" value="MCI37811.1"/>
    <property type="molecule type" value="Genomic_DNA"/>
</dbReference>
<dbReference type="Proteomes" id="UP000265520">
    <property type="component" value="Unassembled WGS sequence"/>
</dbReference>
<accession>A0A392RMF2</accession>
<dbReference type="AlphaFoldDB" id="A0A392RMF2"/>
<comment type="caution">
    <text evidence="1">The sequence shown here is derived from an EMBL/GenBank/DDBJ whole genome shotgun (WGS) entry which is preliminary data.</text>
</comment>
<evidence type="ECO:0000313" key="2">
    <source>
        <dbReference type="Proteomes" id="UP000265520"/>
    </source>
</evidence>
<keyword evidence="2" id="KW-1185">Reference proteome</keyword>